<dbReference type="SUPFAM" id="SSF49464">
    <property type="entry name" value="Carboxypeptidase regulatory domain-like"/>
    <property type="match status" value="1"/>
</dbReference>
<evidence type="ECO:0000313" key="1">
    <source>
        <dbReference type="EMBL" id="CAB4925092.1"/>
    </source>
</evidence>
<dbReference type="AlphaFoldDB" id="A0A6J7I2W3"/>
<reference evidence="1" key="1">
    <citation type="submission" date="2020-05" db="EMBL/GenBank/DDBJ databases">
        <authorList>
            <person name="Chiriac C."/>
            <person name="Salcher M."/>
            <person name="Ghai R."/>
            <person name="Kavagutti S V."/>
        </authorList>
    </citation>
    <scope>NUCLEOTIDE SEQUENCE</scope>
</reference>
<name>A0A6J7I2W3_9ZZZZ</name>
<organism evidence="1">
    <name type="scientific">freshwater metagenome</name>
    <dbReference type="NCBI Taxonomy" id="449393"/>
    <lineage>
        <taxon>unclassified sequences</taxon>
        <taxon>metagenomes</taxon>
        <taxon>ecological metagenomes</taxon>
    </lineage>
</organism>
<accession>A0A6J7I2W3</accession>
<sequence>MSRPVPHRPVALVAILLAVLCALSAMAGVRPSSAAADVGEGPTGPGIVQGAVRDVDGRPVAGATVELSASRRPLDGSGWWTPRRHATTTDADGRYRLTGVATPSDDVSVGHLLGWADGFAVASDEDVATRLAASPHGPVTVDLVLRRRDATLRGRVSVRGGTTRDAWVSVTRIDAATGRDADWFSTSTDELGRWQIEVPAGRYRVRAESTTGLPTWWPDVSASRPASLTPAVAAGGVLDDLDLSLRLRLPGPAVDEFGTWHHGADPGRAGDEVGSYPRDPYRSVHAVRGPQLRLGTPRSVYSFPLPKLPDGDLITVTGSGSAMALAVEVPVTNAGDDLLWIDEPRLEGAIAADSRCVWPGVSECGVPRPLEPGETRTLRVEPNSTAWAPEYLLTLVVPSTAGLLDARVPLRLRNVGEEAFGRDDHRNLGGVWEYLSDEDQAMTGHFVGKGPPPPPGFAAWAAALAAAGAPRPPAPPAPKVPRRPAIGVVTVGRTSVRFTFPAAGRVDVRIDRLVRSKDRRRPDRWTRARAVVLRSSRAGLRTARIRRLALGPYRVRIVARIGGRTHRVTDYRDVKP</sequence>
<protein>
    <submittedName>
        <fullName evidence="1">Unannotated protein</fullName>
    </submittedName>
</protein>
<dbReference type="Gene3D" id="2.60.40.1120">
    <property type="entry name" value="Carboxypeptidase-like, regulatory domain"/>
    <property type="match status" value="1"/>
</dbReference>
<proteinExistence type="predicted"/>
<dbReference type="EMBL" id="CAFBMK010000127">
    <property type="protein sequence ID" value="CAB4925092.1"/>
    <property type="molecule type" value="Genomic_DNA"/>
</dbReference>
<gene>
    <name evidence="1" type="ORF">UFOPK3564_02057</name>
</gene>
<dbReference type="InterPro" id="IPR008969">
    <property type="entry name" value="CarboxyPept-like_regulatory"/>
</dbReference>
<dbReference type="Pfam" id="PF13620">
    <property type="entry name" value="CarboxypepD_reg"/>
    <property type="match status" value="1"/>
</dbReference>